<dbReference type="EnsemblMetazoa" id="GPAI037098-RA">
    <property type="protein sequence ID" value="GPAI037098-PA"/>
    <property type="gene ID" value="GPAI037098"/>
</dbReference>
<keyword evidence="1" id="KW-0732">Signal</keyword>
<evidence type="ECO:0000313" key="2">
    <source>
        <dbReference type="EnsemblMetazoa" id="GPAI037098-PA"/>
    </source>
</evidence>
<dbReference type="VEuPathDB" id="VectorBase:GPAI037098"/>
<reference evidence="2" key="2">
    <citation type="submission" date="2020-05" db="UniProtKB">
        <authorList>
            <consortium name="EnsemblMetazoa"/>
        </authorList>
    </citation>
    <scope>IDENTIFICATION</scope>
    <source>
        <strain evidence="2">IAEA</strain>
    </source>
</reference>
<evidence type="ECO:0000313" key="3">
    <source>
        <dbReference type="Proteomes" id="UP000092445"/>
    </source>
</evidence>
<sequence length="198" mass="23362">MSQSFAMILLIRVLCLLTVAFCLCAHAAPMILTRCHLFCENKRDYVCATHPSWNYMNCSWLNECMVRLRNCEYKEGWRVINRGFFVAALKDFNGVIEPEDCRWHSTVMTLRQKLRLEDYKWRCFSSFVFIFVLIGMEESSSLQARTMRYVVRIMNFEVLGMKASPLDDYFQIFLAWKKVDRVECKQTSPKCRQLGLLS</sequence>
<dbReference type="AlphaFoldDB" id="A0A1B0A7Z1"/>
<organism evidence="2 3">
    <name type="scientific">Glossina pallidipes</name>
    <name type="common">Tsetse fly</name>
    <dbReference type="NCBI Taxonomy" id="7398"/>
    <lineage>
        <taxon>Eukaryota</taxon>
        <taxon>Metazoa</taxon>
        <taxon>Ecdysozoa</taxon>
        <taxon>Arthropoda</taxon>
        <taxon>Hexapoda</taxon>
        <taxon>Insecta</taxon>
        <taxon>Pterygota</taxon>
        <taxon>Neoptera</taxon>
        <taxon>Endopterygota</taxon>
        <taxon>Diptera</taxon>
        <taxon>Brachycera</taxon>
        <taxon>Muscomorpha</taxon>
        <taxon>Hippoboscoidea</taxon>
        <taxon>Glossinidae</taxon>
        <taxon>Glossina</taxon>
    </lineage>
</organism>
<protein>
    <submittedName>
        <fullName evidence="2">Uncharacterized protein</fullName>
    </submittedName>
</protein>
<dbReference type="Proteomes" id="UP000092445">
    <property type="component" value="Unassembled WGS sequence"/>
</dbReference>
<feature type="chain" id="PRO_5008403580" evidence="1">
    <location>
        <begin position="28"/>
        <end position="198"/>
    </location>
</feature>
<accession>A0A1B0A7Z1</accession>
<name>A0A1B0A7Z1_GLOPL</name>
<evidence type="ECO:0000256" key="1">
    <source>
        <dbReference type="SAM" id="SignalP"/>
    </source>
</evidence>
<proteinExistence type="predicted"/>
<reference evidence="3" key="1">
    <citation type="submission" date="2014-03" db="EMBL/GenBank/DDBJ databases">
        <authorList>
            <person name="Aksoy S."/>
            <person name="Warren W."/>
            <person name="Wilson R.K."/>
        </authorList>
    </citation>
    <scope>NUCLEOTIDE SEQUENCE [LARGE SCALE GENOMIC DNA]</scope>
    <source>
        <strain evidence="3">IAEA</strain>
    </source>
</reference>
<feature type="signal peptide" evidence="1">
    <location>
        <begin position="1"/>
        <end position="27"/>
    </location>
</feature>
<keyword evidence="3" id="KW-1185">Reference proteome</keyword>